<dbReference type="RefSeq" id="XP_008791148.1">
    <property type="nucleotide sequence ID" value="XM_008792926.4"/>
</dbReference>
<keyword evidence="1" id="KW-0732">Signal</keyword>
<dbReference type="KEGG" id="pda:103708142"/>
<reference evidence="2" key="1">
    <citation type="journal article" date="2019" name="Nat. Commun.">
        <title>Genome-wide association mapping of date palm fruit traits.</title>
        <authorList>
            <person name="Hazzouri K.M."/>
            <person name="Gros-Balthazard M."/>
            <person name="Flowers J.M."/>
            <person name="Copetti D."/>
            <person name="Lemansour A."/>
            <person name="Lebrun M."/>
            <person name="Masmoudi K."/>
            <person name="Ferrand S."/>
            <person name="Dhar M.I."/>
            <person name="Fresquez Z.A."/>
            <person name="Rosas U."/>
            <person name="Zhang J."/>
            <person name="Talag J."/>
            <person name="Lee S."/>
            <person name="Kudrna D."/>
            <person name="Powell R.F."/>
            <person name="Leitch I.J."/>
            <person name="Krueger R.R."/>
            <person name="Wing R.A."/>
            <person name="Amiri K.M.A."/>
            <person name="Purugganan M.D."/>
        </authorList>
    </citation>
    <scope>NUCLEOTIDE SEQUENCE [LARGE SCALE GENOMIC DNA]</scope>
    <source>
        <strain evidence="2">cv. Khalas</strain>
    </source>
</reference>
<reference evidence="3" key="2">
    <citation type="submission" date="2025-08" db="UniProtKB">
        <authorList>
            <consortium name="RefSeq"/>
        </authorList>
    </citation>
    <scope>IDENTIFICATION</scope>
    <source>
        <tissue evidence="3">Young leaves</tissue>
    </source>
</reference>
<dbReference type="PANTHER" id="PTHR35290:SF2">
    <property type="entry name" value="PROTEIN CASPARIAN STRIP INTEGRITY FACTOR 1"/>
    <property type="match status" value="1"/>
</dbReference>
<accession>A0A8B7C3W0</accession>
<evidence type="ECO:0000313" key="3">
    <source>
        <dbReference type="RefSeq" id="XP_008791148.1"/>
    </source>
</evidence>
<feature type="chain" id="PRO_5034494117" evidence="1">
    <location>
        <begin position="26"/>
        <end position="90"/>
    </location>
</feature>
<organism evidence="2 3">
    <name type="scientific">Phoenix dactylifera</name>
    <name type="common">Date palm</name>
    <dbReference type="NCBI Taxonomy" id="42345"/>
    <lineage>
        <taxon>Eukaryota</taxon>
        <taxon>Viridiplantae</taxon>
        <taxon>Streptophyta</taxon>
        <taxon>Embryophyta</taxon>
        <taxon>Tracheophyta</taxon>
        <taxon>Spermatophyta</taxon>
        <taxon>Magnoliopsida</taxon>
        <taxon>Liliopsida</taxon>
        <taxon>Arecaceae</taxon>
        <taxon>Coryphoideae</taxon>
        <taxon>Phoeniceae</taxon>
        <taxon>Phoenix</taxon>
    </lineage>
</organism>
<sequence length="90" mass="9837">MGLMALRKATLLFIISASLVSFSLAGRQKKLMDESTAQVGDVAKDAPKEALDSEEAIVVHPRILTVKTNDYGRYDPAPALRKPPFKLIPN</sequence>
<feature type="signal peptide" evidence="1">
    <location>
        <begin position="1"/>
        <end position="25"/>
    </location>
</feature>
<gene>
    <name evidence="3" type="primary">LOC103708142</name>
</gene>
<proteinExistence type="predicted"/>
<keyword evidence="2" id="KW-1185">Reference proteome</keyword>
<dbReference type="OrthoDB" id="1936508at2759"/>
<evidence type="ECO:0000313" key="2">
    <source>
        <dbReference type="Proteomes" id="UP000228380"/>
    </source>
</evidence>
<name>A0A8B7C3W0_PHODC</name>
<evidence type="ECO:0000256" key="1">
    <source>
        <dbReference type="SAM" id="SignalP"/>
    </source>
</evidence>
<dbReference type="InterPro" id="IPR038974">
    <property type="entry name" value="CIF1/2"/>
</dbReference>
<dbReference type="Proteomes" id="UP000228380">
    <property type="component" value="Chromosome 4"/>
</dbReference>
<dbReference type="PANTHER" id="PTHR35290">
    <property type="entry name" value="PROTEIN CASPARIAN STRIP INTEGRITY FACTOR 1-RELATED"/>
    <property type="match status" value="1"/>
</dbReference>
<dbReference type="GeneID" id="103708142"/>
<dbReference type="AlphaFoldDB" id="A0A8B7C3W0"/>
<protein>
    <submittedName>
        <fullName evidence="3">Protein CASPARIAN STRIP INTEGRITY FACTOR 1-like</fullName>
    </submittedName>
</protein>